<dbReference type="CDD" id="cd06218">
    <property type="entry name" value="DHOD_e_trans"/>
    <property type="match status" value="1"/>
</dbReference>
<dbReference type="PANTHER" id="PTHR43513">
    <property type="entry name" value="DIHYDROOROTATE DEHYDROGENASE B (NAD(+)), ELECTRON TRANSFER SUBUNIT"/>
    <property type="match status" value="1"/>
</dbReference>
<dbReference type="InterPro" id="IPR017938">
    <property type="entry name" value="Riboflavin_synthase-like_b-brl"/>
</dbReference>
<dbReference type="AlphaFoldDB" id="A0AA48HYC0"/>
<evidence type="ECO:0000256" key="4">
    <source>
        <dbReference type="ARBA" id="ARBA00022714"/>
    </source>
</evidence>
<organism evidence="14">
    <name type="scientific">Candidatus Improbicoccus pseudotrichonymphae</name>
    <dbReference type="NCBI Taxonomy" id="3033792"/>
    <lineage>
        <taxon>Bacteria</taxon>
        <taxon>Bacillati</taxon>
        <taxon>Bacillota</taxon>
        <taxon>Clostridia</taxon>
        <taxon>Candidatus Improbicoccus</taxon>
    </lineage>
</organism>
<dbReference type="InterPro" id="IPR019480">
    <property type="entry name" value="Dihydroorotate_DH_Fe-S-bd"/>
</dbReference>
<comment type="cofactor">
    <cofactor evidence="10">
        <name>[2Fe-2S] cluster</name>
        <dbReference type="ChEBI" id="CHEBI:190135"/>
    </cofactor>
</comment>
<dbReference type="GO" id="GO:0051537">
    <property type="term" value="F:2 iron, 2 sulfur cluster binding"/>
    <property type="evidence" value="ECO:0007669"/>
    <property type="project" value="UniProtKB-KW"/>
</dbReference>
<evidence type="ECO:0000256" key="10">
    <source>
        <dbReference type="ARBA" id="ARBA00034078"/>
    </source>
</evidence>
<feature type="domain" description="Dihydroorotate dehydrogenase electron transfer subunit iron-sulphur cluster binding" evidence="13">
    <location>
        <begin position="212"/>
        <end position="248"/>
    </location>
</feature>
<keyword evidence="9 12" id="KW-0411">Iron-sulfur</keyword>
<feature type="binding site" evidence="12">
    <location>
        <position position="222"/>
    </location>
    <ligand>
        <name>[2Fe-2S] cluster</name>
        <dbReference type="ChEBI" id="CHEBI:190135"/>
    </ligand>
</feature>
<dbReference type="InterPro" id="IPR012165">
    <property type="entry name" value="Cyt_c3_hydrogenase_gsu"/>
</dbReference>
<evidence type="ECO:0000259" key="13">
    <source>
        <dbReference type="Pfam" id="PF10418"/>
    </source>
</evidence>
<keyword evidence="2" id="KW-0813">Transport</keyword>
<accession>A0AA48HYC0</accession>
<comment type="cofactor">
    <cofactor evidence="11">
        <name>FAD</name>
        <dbReference type="ChEBI" id="CHEBI:57692"/>
    </cofactor>
    <text evidence="11">Binds 1 FAD per subunit.</text>
</comment>
<evidence type="ECO:0000256" key="9">
    <source>
        <dbReference type="ARBA" id="ARBA00023014"/>
    </source>
</evidence>
<dbReference type="SUPFAM" id="SSF63380">
    <property type="entry name" value="Riboflavin synthase domain-like"/>
    <property type="match status" value="1"/>
</dbReference>
<evidence type="ECO:0000256" key="3">
    <source>
        <dbReference type="ARBA" id="ARBA00022630"/>
    </source>
</evidence>
<evidence type="ECO:0000256" key="6">
    <source>
        <dbReference type="ARBA" id="ARBA00022827"/>
    </source>
</evidence>
<dbReference type="InterPro" id="IPR037117">
    <property type="entry name" value="Dihydroorotate_DH_ele_sf"/>
</dbReference>
<dbReference type="PANTHER" id="PTHR43513:SF3">
    <property type="entry name" value="DIHYDROOROTATE DEHYDROGENASE B (NAD(+)), ELECTRON TRANSFER SUBUNIT-RELATED"/>
    <property type="match status" value="1"/>
</dbReference>
<dbReference type="PIRSF" id="PIRSF006816">
    <property type="entry name" value="Cyc3_hyd_g"/>
    <property type="match status" value="1"/>
</dbReference>
<evidence type="ECO:0000256" key="11">
    <source>
        <dbReference type="PIRSR" id="PIRSR006816-1"/>
    </source>
</evidence>
<feature type="binding site" evidence="12">
    <location>
        <position position="217"/>
    </location>
    <ligand>
        <name>[2Fe-2S] cluster</name>
        <dbReference type="ChEBI" id="CHEBI:190135"/>
    </ligand>
</feature>
<dbReference type="KEGG" id="ips:CfP315_0543"/>
<dbReference type="InterPro" id="IPR039261">
    <property type="entry name" value="FNR_nucleotide-bd"/>
</dbReference>
<evidence type="ECO:0000256" key="12">
    <source>
        <dbReference type="PIRSR" id="PIRSR006816-2"/>
    </source>
</evidence>
<keyword evidence="4 12" id="KW-0001">2Fe-2S</keyword>
<evidence type="ECO:0000256" key="5">
    <source>
        <dbReference type="ARBA" id="ARBA00022723"/>
    </source>
</evidence>
<keyword evidence="6 11" id="KW-0274">FAD</keyword>
<protein>
    <submittedName>
        <fullName evidence="14">Dihydroorotate dehydrogenase electron transfer subunit</fullName>
    </submittedName>
</protein>
<dbReference type="GO" id="GO:0050660">
    <property type="term" value="F:flavin adenine dinucleotide binding"/>
    <property type="evidence" value="ECO:0007669"/>
    <property type="project" value="InterPro"/>
</dbReference>
<dbReference type="EMBL" id="AP027924">
    <property type="protein sequence ID" value="BED91984.1"/>
    <property type="molecule type" value="Genomic_DNA"/>
</dbReference>
<proteinExistence type="inferred from homology"/>
<dbReference type="InterPro" id="IPR050353">
    <property type="entry name" value="PyrK_electron_transfer"/>
</dbReference>
<evidence type="ECO:0000313" key="14">
    <source>
        <dbReference type="EMBL" id="BED91984.1"/>
    </source>
</evidence>
<keyword evidence="3 11" id="KW-0285">Flavoprotein</keyword>
<sequence length="251" mass="28088">MKIKQVFKIKKNSQIAQGIFSMIIYGNIASEPIPGQFLNIKINDFYLRRPFGFCDVDLNKNEITLIYKVCGAGTLKLSGMKKGEDLDVLYNLGNGFDLKTIDANSKIVLISGGVGLPPIYFLAKYLQENNFIFKRIDIVTGFKNFDQSFYIKEISKFGNVHVVSEDGSVGEYKGYVTNVLERIDYDYYFACGPLPMLKSVFYLGKSGQLSMEEKMACGFGACMGCCTKTNVGMKRLCVEGPVLKSEEVIFD</sequence>
<keyword evidence="7" id="KW-0249">Electron transport</keyword>
<keyword evidence="5 12" id="KW-0479">Metal-binding</keyword>
<dbReference type="Proteomes" id="UP001337580">
    <property type="component" value="Chromosome"/>
</dbReference>
<comment type="similarity">
    <text evidence="1">Belongs to the PyrK family.</text>
</comment>
<feature type="binding site" evidence="11">
    <location>
        <begin position="73"/>
        <end position="74"/>
    </location>
    <ligand>
        <name>FAD</name>
        <dbReference type="ChEBI" id="CHEBI:57692"/>
    </ligand>
</feature>
<comment type="cofactor">
    <cofactor evidence="12">
        <name>[2Fe-2S] cluster</name>
        <dbReference type="ChEBI" id="CHEBI:190135"/>
    </cofactor>
    <text evidence="12">Binds 1 [2Fe-2S] cluster per subunit.</text>
</comment>
<evidence type="ECO:0000256" key="2">
    <source>
        <dbReference type="ARBA" id="ARBA00022448"/>
    </source>
</evidence>
<feature type="binding site" evidence="12">
    <location>
        <position position="225"/>
    </location>
    <ligand>
        <name>[2Fe-2S] cluster</name>
        <dbReference type="ChEBI" id="CHEBI:190135"/>
    </ligand>
</feature>
<dbReference type="Gene3D" id="2.10.240.10">
    <property type="entry name" value="Dihydroorotate dehydrogenase, electron transfer subunit"/>
    <property type="match status" value="1"/>
</dbReference>
<dbReference type="GO" id="GO:0046872">
    <property type="term" value="F:metal ion binding"/>
    <property type="evidence" value="ECO:0007669"/>
    <property type="project" value="UniProtKB-KW"/>
</dbReference>
<evidence type="ECO:0000256" key="1">
    <source>
        <dbReference type="ARBA" id="ARBA00006422"/>
    </source>
</evidence>
<keyword evidence="8 12" id="KW-0408">Iron</keyword>
<dbReference type="SUPFAM" id="SSF52343">
    <property type="entry name" value="Ferredoxin reductase-like, C-terminal NADP-linked domain"/>
    <property type="match status" value="1"/>
</dbReference>
<dbReference type="GO" id="GO:0006221">
    <property type="term" value="P:pyrimidine nucleotide biosynthetic process"/>
    <property type="evidence" value="ECO:0007669"/>
    <property type="project" value="InterPro"/>
</dbReference>
<reference evidence="14" key="1">
    <citation type="journal article" date="2023" name="ISME J.">
        <title>Emergence of putative energy parasites within Clostridia revealed by genome analysis of a novel endosymbiotic clade.</title>
        <authorList>
            <person name="Takahashi K."/>
            <person name="Kuwahara H."/>
            <person name="Horikawa Y."/>
            <person name="Izawa K."/>
            <person name="Kato D."/>
            <person name="Inagaki T."/>
            <person name="Yuki M."/>
            <person name="Ohkuma M."/>
            <person name="Hongoh Y."/>
        </authorList>
    </citation>
    <scope>NUCLEOTIDE SEQUENCE</scope>
    <source>
        <strain evidence="14">CfP3-15</strain>
    </source>
</reference>
<gene>
    <name evidence="14" type="ORF">CfP315_0543</name>
</gene>
<evidence type="ECO:0000256" key="7">
    <source>
        <dbReference type="ARBA" id="ARBA00022982"/>
    </source>
</evidence>
<evidence type="ECO:0000256" key="8">
    <source>
        <dbReference type="ARBA" id="ARBA00023004"/>
    </source>
</evidence>
<name>A0AA48HYC0_9FIRM</name>
<dbReference type="Pfam" id="PF10418">
    <property type="entry name" value="DHODB_Fe-S_bind"/>
    <property type="match status" value="1"/>
</dbReference>
<dbReference type="Gene3D" id="3.40.50.80">
    <property type="entry name" value="Nucleotide-binding domain of ferredoxin-NADP reductase (FNR) module"/>
    <property type="match status" value="1"/>
</dbReference>
<feature type="binding site" evidence="12">
    <location>
        <position position="237"/>
    </location>
    <ligand>
        <name>[2Fe-2S] cluster</name>
        <dbReference type="ChEBI" id="CHEBI:190135"/>
    </ligand>
</feature>
<dbReference type="Gene3D" id="2.40.30.10">
    <property type="entry name" value="Translation factors"/>
    <property type="match status" value="1"/>
</dbReference>